<dbReference type="Proteomes" id="UP001595967">
    <property type="component" value="Unassembled WGS sequence"/>
</dbReference>
<proteinExistence type="inferred from homology"/>
<keyword evidence="5" id="KW-1185">Reference proteome</keyword>
<dbReference type="SUPFAM" id="SSF47240">
    <property type="entry name" value="Ferritin-like"/>
    <property type="match status" value="1"/>
</dbReference>
<dbReference type="InterPro" id="IPR000358">
    <property type="entry name" value="RNR_small_fam"/>
</dbReference>
<evidence type="ECO:0000256" key="3">
    <source>
        <dbReference type="ARBA" id="ARBA00012274"/>
    </source>
</evidence>
<dbReference type="InterPro" id="IPR009078">
    <property type="entry name" value="Ferritin-like_SF"/>
</dbReference>
<dbReference type="Pfam" id="PF00268">
    <property type="entry name" value="Ribonuc_red_sm"/>
    <property type="match status" value="1"/>
</dbReference>
<gene>
    <name evidence="4" type="ORF">ACFO3A_11465</name>
</gene>
<dbReference type="InterPro" id="IPR033909">
    <property type="entry name" value="RNR_small"/>
</dbReference>
<evidence type="ECO:0000256" key="2">
    <source>
        <dbReference type="ARBA" id="ARBA00009303"/>
    </source>
</evidence>
<organism evidence="4 5">
    <name type="scientific">Comamonas nitrativorans</name>
    <dbReference type="NCBI Taxonomy" id="108437"/>
    <lineage>
        <taxon>Bacteria</taxon>
        <taxon>Pseudomonadati</taxon>
        <taxon>Pseudomonadota</taxon>
        <taxon>Betaproteobacteria</taxon>
        <taxon>Burkholderiales</taxon>
        <taxon>Comamonadaceae</taxon>
        <taxon>Comamonas</taxon>
    </lineage>
</organism>
<dbReference type="PANTHER" id="PTHR23409:SF18">
    <property type="entry name" value="RIBONUCLEOSIDE-DIPHOSPHATE REDUCTASE SUBUNIT M2"/>
    <property type="match status" value="1"/>
</dbReference>
<dbReference type="CDD" id="cd01049">
    <property type="entry name" value="RNRR2"/>
    <property type="match status" value="1"/>
</dbReference>
<comment type="cofactor">
    <cofactor evidence="1">
        <name>Fe cation</name>
        <dbReference type="ChEBI" id="CHEBI:24875"/>
    </cofactor>
</comment>
<comment type="caution">
    <text evidence="4">The sequence shown here is derived from an EMBL/GenBank/DDBJ whole genome shotgun (WGS) entry which is preliminary data.</text>
</comment>
<dbReference type="EC" id="1.17.4.1" evidence="3"/>
<protein>
    <recommendedName>
        <fullName evidence="3">ribonucleoside-diphosphate reductase</fullName>
        <ecNumber evidence="3">1.17.4.1</ecNumber>
    </recommendedName>
</protein>
<name>A0ABV9H0V3_9BURK</name>
<sequence>MTDTATDTVFNYDKTDYEKPLLLLGQRPGLFDTVNRHYPEIWKLYKAQKSLDWDENEFDYSSCNADFKSCSRATYDMMIKTLAWQWEADSVASRAIAPVLAPFITSSELWAAWQRISDNEVVHAATYSEIVRNSFDDPSVILDEILRVQEAHDRLGEVARAFAEGYEASHKYAIGQLPNDQATYNAVFMTIVALLCMERIQFMASFAVTFAICDTGLFQPIGKAIQKIAQDELEIHVELDRAVLLNELKTERGQAAFAQCRASIEKMIEEVVDSELRWINYLFSEGRELVGMNADRLSAWTLYCAKDVYQLFGLTTDKYPLPAHNPLKFMEKWLNISKTQASPQEQDIAAYRVGVMRRTDENQVFDVDF</sequence>
<evidence type="ECO:0000313" key="4">
    <source>
        <dbReference type="EMBL" id="MFC4622831.1"/>
    </source>
</evidence>
<comment type="similarity">
    <text evidence="2">Belongs to the ribonucleoside diphosphate reductase small chain family.</text>
</comment>
<evidence type="ECO:0000313" key="5">
    <source>
        <dbReference type="Proteomes" id="UP001595967"/>
    </source>
</evidence>
<dbReference type="InterPro" id="IPR012348">
    <property type="entry name" value="RNR-like"/>
</dbReference>
<accession>A0ABV9H0V3</accession>
<dbReference type="Gene3D" id="1.10.620.20">
    <property type="entry name" value="Ribonucleotide Reductase, subunit A"/>
    <property type="match status" value="1"/>
</dbReference>
<dbReference type="PANTHER" id="PTHR23409">
    <property type="entry name" value="RIBONUCLEOSIDE-DIPHOSPHATE REDUCTASE SMALL CHAIN"/>
    <property type="match status" value="1"/>
</dbReference>
<reference evidence="5" key="1">
    <citation type="journal article" date="2019" name="Int. J. Syst. Evol. Microbiol.">
        <title>The Global Catalogue of Microorganisms (GCM) 10K type strain sequencing project: providing services to taxonomists for standard genome sequencing and annotation.</title>
        <authorList>
            <consortium name="The Broad Institute Genomics Platform"/>
            <consortium name="The Broad Institute Genome Sequencing Center for Infectious Disease"/>
            <person name="Wu L."/>
            <person name="Ma J."/>
        </authorList>
    </citation>
    <scope>NUCLEOTIDE SEQUENCE [LARGE SCALE GENOMIC DNA]</scope>
    <source>
        <strain evidence="5">JCM 11650</strain>
    </source>
</reference>
<evidence type="ECO:0000256" key="1">
    <source>
        <dbReference type="ARBA" id="ARBA00001962"/>
    </source>
</evidence>
<dbReference type="EMBL" id="JBHSEW010000009">
    <property type="protein sequence ID" value="MFC4622831.1"/>
    <property type="molecule type" value="Genomic_DNA"/>
</dbReference>
<dbReference type="RefSeq" id="WP_377726445.1">
    <property type="nucleotide sequence ID" value="NZ_JBHSEW010000009.1"/>
</dbReference>